<keyword evidence="4" id="KW-0732">Signal</keyword>
<dbReference type="GO" id="GO:0097237">
    <property type="term" value="P:cellular response to toxic substance"/>
    <property type="evidence" value="ECO:0007669"/>
    <property type="project" value="UniProtKB-ARBA"/>
</dbReference>
<evidence type="ECO:0000256" key="1">
    <source>
        <dbReference type="ARBA" id="ARBA00009333"/>
    </source>
</evidence>
<dbReference type="GO" id="GO:0016491">
    <property type="term" value="F:oxidoreductase activity"/>
    <property type="evidence" value="ECO:0007669"/>
    <property type="project" value="UniProtKB-KW"/>
</dbReference>
<name>A0A420IN24_9PEZI</name>
<dbReference type="SUPFAM" id="SSF51905">
    <property type="entry name" value="FAD/NAD(P)-binding domain"/>
    <property type="match status" value="1"/>
</dbReference>
<feature type="signal peptide" evidence="4">
    <location>
        <begin position="1"/>
        <end position="22"/>
    </location>
</feature>
<comment type="caution">
    <text evidence="6">The sequence shown here is derived from an EMBL/GenBank/DDBJ whole genome shotgun (WGS) entry which is preliminary data.</text>
</comment>
<dbReference type="EMBL" id="MCBQ01008221">
    <property type="protein sequence ID" value="RKF75907.1"/>
    <property type="molecule type" value="Genomic_DNA"/>
</dbReference>
<evidence type="ECO:0000313" key="7">
    <source>
        <dbReference type="Proteomes" id="UP000283383"/>
    </source>
</evidence>
<gene>
    <name evidence="6" type="ORF">GcM3_082034</name>
</gene>
<dbReference type="Gene3D" id="3.50.50.60">
    <property type="entry name" value="FAD/NAD(P)-binding domain"/>
    <property type="match status" value="2"/>
</dbReference>
<evidence type="ECO:0000256" key="2">
    <source>
        <dbReference type="ARBA" id="ARBA00022630"/>
    </source>
</evidence>
<organism evidence="6 7">
    <name type="scientific">Golovinomyces cichoracearum</name>
    <dbReference type="NCBI Taxonomy" id="62708"/>
    <lineage>
        <taxon>Eukaryota</taxon>
        <taxon>Fungi</taxon>
        <taxon>Dikarya</taxon>
        <taxon>Ascomycota</taxon>
        <taxon>Pezizomycotina</taxon>
        <taxon>Leotiomycetes</taxon>
        <taxon>Erysiphales</taxon>
        <taxon>Erysiphaceae</taxon>
        <taxon>Golovinomyces</taxon>
    </lineage>
</organism>
<feature type="chain" id="PRO_5019283433" evidence="4">
    <location>
        <begin position="23"/>
        <end position="393"/>
    </location>
</feature>
<keyword evidence="3" id="KW-0560">Oxidoreductase</keyword>
<evidence type="ECO:0000256" key="3">
    <source>
        <dbReference type="ARBA" id="ARBA00023002"/>
    </source>
</evidence>
<evidence type="ECO:0000256" key="4">
    <source>
        <dbReference type="SAM" id="SignalP"/>
    </source>
</evidence>
<dbReference type="InterPro" id="IPR023753">
    <property type="entry name" value="FAD/NAD-binding_dom"/>
</dbReference>
<keyword evidence="7" id="KW-1185">Reference proteome</keyword>
<proteinExistence type="inferred from homology"/>
<dbReference type="PRINTS" id="PR00368">
    <property type="entry name" value="FADPNR"/>
</dbReference>
<dbReference type="Proteomes" id="UP000283383">
    <property type="component" value="Unassembled WGS sequence"/>
</dbReference>
<keyword evidence="2" id="KW-0285">Flavoprotein</keyword>
<dbReference type="AlphaFoldDB" id="A0A420IN24"/>
<evidence type="ECO:0000259" key="5">
    <source>
        <dbReference type="Pfam" id="PF07992"/>
    </source>
</evidence>
<dbReference type="InterPro" id="IPR050097">
    <property type="entry name" value="Ferredoxin-NADP_redctase_2"/>
</dbReference>
<evidence type="ECO:0000313" key="6">
    <source>
        <dbReference type="EMBL" id="RKF75907.1"/>
    </source>
</evidence>
<dbReference type="InterPro" id="IPR036188">
    <property type="entry name" value="FAD/NAD-bd_sf"/>
</dbReference>
<sequence length="393" mass="43688">MILNYAVNLLFVLSSLVLRGNANPVSVEGQQWTSKNTESPKTVFDVVIVGGGPAGLSSLSSLARVRRTAMLFDSGEYRNAFTRNNHDVIGSDGMAPSLFRSKAREQIARYPTASFQNETVVSILRSNESSLFITTVSSGKKYMSRKIVLATGIHDILPDTPGIKEAWGRGMYWCAWCDSWEHRDQPIGVIASLPRVISSLLQIKTLNKDIIVFLNGTDTPANRALLDKASPNWQNQLSMVGAQLENRTIARFERLQDGSVFRNETSWEEYDKFRIHLEDGTQFERSAFLMSLPMCQRSYLGTKIGVKLEDERIVVDSSSMRAAPGVWGIGDANNDGTTNVPHALYTGKKAAVHAHIELAREEITASSVTKRSELDLSRDMENGLENLWDSLKQ</sequence>
<accession>A0A420IN24</accession>
<dbReference type="Pfam" id="PF07992">
    <property type="entry name" value="Pyr_redox_2"/>
    <property type="match status" value="1"/>
</dbReference>
<dbReference type="STRING" id="62708.A0A420IN24"/>
<reference evidence="6 7" key="1">
    <citation type="journal article" date="2018" name="BMC Genomics">
        <title>Comparative genome analyses reveal sequence features reflecting distinct modes of host-adaptation between dicot and monocot powdery mildew.</title>
        <authorList>
            <person name="Wu Y."/>
            <person name="Ma X."/>
            <person name="Pan Z."/>
            <person name="Kale S.D."/>
            <person name="Song Y."/>
            <person name="King H."/>
            <person name="Zhang Q."/>
            <person name="Presley C."/>
            <person name="Deng X."/>
            <person name="Wei C.I."/>
            <person name="Xiao S."/>
        </authorList>
    </citation>
    <scope>NUCLEOTIDE SEQUENCE [LARGE SCALE GENOMIC DNA]</scope>
    <source>
        <strain evidence="6">UMSG3</strain>
    </source>
</reference>
<comment type="similarity">
    <text evidence="1">Belongs to the class-II pyridine nucleotide-disulfide oxidoreductase family.</text>
</comment>
<protein>
    <submittedName>
        <fullName evidence="6">Putative thioredoxin reductase</fullName>
    </submittedName>
</protein>
<feature type="domain" description="FAD/NAD(P)-binding" evidence="5">
    <location>
        <begin position="44"/>
        <end position="346"/>
    </location>
</feature>
<dbReference type="PRINTS" id="PR00469">
    <property type="entry name" value="PNDRDTASEII"/>
</dbReference>
<dbReference type="PANTHER" id="PTHR48105">
    <property type="entry name" value="THIOREDOXIN REDUCTASE 1-RELATED-RELATED"/>
    <property type="match status" value="1"/>
</dbReference>